<evidence type="ECO:0000259" key="1">
    <source>
        <dbReference type="PROSITE" id="PS50072"/>
    </source>
</evidence>
<dbReference type="EMBL" id="KV784355">
    <property type="protein sequence ID" value="OEU19507.1"/>
    <property type="molecule type" value="Genomic_DNA"/>
</dbReference>
<dbReference type="PROSITE" id="PS50072">
    <property type="entry name" value="CSA_PPIASE_2"/>
    <property type="match status" value="1"/>
</dbReference>
<dbReference type="Proteomes" id="UP000095751">
    <property type="component" value="Unassembled WGS sequence"/>
</dbReference>
<name>A0A1E7FMY8_9STRA</name>
<gene>
    <name evidence="2" type="ORF">FRACYDRAFT_182355</name>
</gene>
<dbReference type="Pfam" id="PF00160">
    <property type="entry name" value="Pro_isomerase"/>
    <property type="match status" value="1"/>
</dbReference>
<dbReference type="AlphaFoldDB" id="A0A1E7FMY8"/>
<proteinExistence type="predicted"/>
<accession>A0A1E7FMY8</accession>
<dbReference type="InParanoid" id="A0A1E7FMY8"/>
<sequence length="237" mass="27399">MKIDTNENEIEYKELVLNGRIKRKPETIVVECTTNTYEEFQIKVKPFWSPLGAARFLELMSKNVQYYEGCVFNRVISKFLTQFGISKNYALRTKYRSLTIEDDDIISPPISFQPGYMSYAGSGPNSRTTEVFIVMPNTSQHQLNAFGTNPWETPFGYVEEKDLNDVVSKFYNGYGDFINGNGPQPNKIYDKDGYDIYLKEQFPELSYLRSCIILDSNDDEYNLNDKGLYSELSEDEL</sequence>
<dbReference type="KEGG" id="fcy:FRACYDRAFT_182355"/>
<feature type="domain" description="PPIase cyclophilin-type" evidence="1">
    <location>
        <begin position="49"/>
        <end position="172"/>
    </location>
</feature>
<dbReference type="Gene3D" id="2.40.100.10">
    <property type="entry name" value="Cyclophilin-like"/>
    <property type="match status" value="1"/>
</dbReference>
<dbReference type="InterPro" id="IPR029000">
    <property type="entry name" value="Cyclophilin-like_dom_sf"/>
</dbReference>
<dbReference type="OrthoDB" id="42106at2759"/>
<protein>
    <recommendedName>
        <fullName evidence="1">PPIase cyclophilin-type domain-containing protein</fullName>
    </recommendedName>
</protein>
<organism evidence="2 3">
    <name type="scientific">Fragilariopsis cylindrus CCMP1102</name>
    <dbReference type="NCBI Taxonomy" id="635003"/>
    <lineage>
        <taxon>Eukaryota</taxon>
        <taxon>Sar</taxon>
        <taxon>Stramenopiles</taxon>
        <taxon>Ochrophyta</taxon>
        <taxon>Bacillariophyta</taxon>
        <taxon>Bacillariophyceae</taxon>
        <taxon>Bacillariophycidae</taxon>
        <taxon>Bacillariales</taxon>
        <taxon>Bacillariaceae</taxon>
        <taxon>Fragilariopsis</taxon>
    </lineage>
</organism>
<evidence type="ECO:0000313" key="2">
    <source>
        <dbReference type="EMBL" id="OEU19507.1"/>
    </source>
</evidence>
<dbReference type="SUPFAM" id="SSF50891">
    <property type="entry name" value="Cyclophilin-like"/>
    <property type="match status" value="1"/>
</dbReference>
<dbReference type="GO" id="GO:0003755">
    <property type="term" value="F:peptidyl-prolyl cis-trans isomerase activity"/>
    <property type="evidence" value="ECO:0007669"/>
    <property type="project" value="InterPro"/>
</dbReference>
<keyword evidence="3" id="KW-1185">Reference proteome</keyword>
<reference evidence="2 3" key="1">
    <citation type="submission" date="2016-09" db="EMBL/GenBank/DDBJ databases">
        <title>Extensive genetic diversity and differential bi-allelic expression allows diatom success in the polar Southern Ocean.</title>
        <authorList>
            <consortium name="DOE Joint Genome Institute"/>
            <person name="Mock T."/>
            <person name="Otillar R.P."/>
            <person name="Strauss J."/>
            <person name="Dupont C."/>
            <person name="Frickenhaus S."/>
            <person name="Maumus F."/>
            <person name="Mcmullan M."/>
            <person name="Sanges R."/>
            <person name="Schmutz J."/>
            <person name="Toseland A."/>
            <person name="Valas R."/>
            <person name="Veluchamy A."/>
            <person name="Ward B.J."/>
            <person name="Allen A."/>
            <person name="Barry K."/>
            <person name="Falciatore A."/>
            <person name="Ferrante M."/>
            <person name="Fortunato A.E."/>
            <person name="Gloeckner G."/>
            <person name="Gruber A."/>
            <person name="Hipkin R."/>
            <person name="Janech M."/>
            <person name="Kroth P."/>
            <person name="Leese F."/>
            <person name="Lindquist E."/>
            <person name="Lyon B.R."/>
            <person name="Martin J."/>
            <person name="Mayer C."/>
            <person name="Parker M."/>
            <person name="Quesneville H."/>
            <person name="Raymond J."/>
            <person name="Uhlig C."/>
            <person name="Valentin K.U."/>
            <person name="Worden A.Z."/>
            <person name="Armbrust E.V."/>
            <person name="Bowler C."/>
            <person name="Green B."/>
            <person name="Moulton V."/>
            <person name="Van Oosterhout C."/>
            <person name="Grigoriev I."/>
        </authorList>
    </citation>
    <scope>NUCLEOTIDE SEQUENCE [LARGE SCALE GENOMIC DNA]</scope>
    <source>
        <strain evidence="2 3">CCMP1102</strain>
    </source>
</reference>
<dbReference type="InterPro" id="IPR002130">
    <property type="entry name" value="Cyclophilin-type_PPIase_dom"/>
</dbReference>
<evidence type="ECO:0000313" key="3">
    <source>
        <dbReference type="Proteomes" id="UP000095751"/>
    </source>
</evidence>